<proteinExistence type="inferred from homology"/>
<evidence type="ECO:0000256" key="19">
    <source>
        <dbReference type="PIRSR" id="PIRSR006135-2"/>
    </source>
</evidence>
<keyword evidence="12 19" id="KW-0547">Nucleotide-binding</keyword>
<dbReference type="GO" id="GO:0043752">
    <property type="term" value="F:adenosylcobinamide kinase activity"/>
    <property type="evidence" value="ECO:0007669"/>
    <property type="project" value="UniProtKB-EC"/>
</dbReference>
<evidence type="ECO:0000313" key="20">
    <source>
        <dbReference type="EMBL" id="PDV96391.1"/>
    </source>
</evidence>
<dbReference type="PANTHER" id="PTHR34848">
    <property type="match status" value="1"/>
</dbReference>
<dbReference type="Pfam" id="PF02283">
    <property type="entry name" value="CobU"/>
    <property type="match status" value="1"/>
</dbReference>
<keyword evidence="15 19" id="KW-0342">GTP-binding</keyword>
<dbReference type="InterPro" id="IPR027417">
    <property type="entry name" value="P-loop_NTPase"/>
</dbReference>
<evidence type="ECO:0000256" key="3">
    <source>
        <dbReference type="ARBA" id="ARBA00001522"/>
    </source>
</evidence>
<evidence type="ECO:0000256" key="9">
    <source>
        <dbReference type="ARBA" id="ARBA00012523"/>
    </source>
</evidence>
<evidence type="ECO:0000256" key="14">
    <source>
        <dbReference type="ARBA" id="ARBA00022840"/>
    </source>
</evidence>
<dbReference type="UniPathway" id="UPA00148">
    <property type="reaction ID" value="UER00236"/>
</dbReference>
<dbReference type="PANTHER" id="PTHR34848:SF1">
    <property type="entry name" value="BIFUNCTIONAL ADENOSYLCOBALAMIN BIOSYNTHESIS PROTEIN COBU"/>
    <property type="match status" value="1"/>
</dbReference>
<dbReference type="GO" id="GO:0005524">
    <property type="term" value="F:ATP binding"/>
    <property type="evidence" value="ECO:0007669"/>
    <property type="project" value="UniProtKB-KW"/>
</dbReference>
<evidence type="ECO:0000256" key="15">
    <source>
        <dbReference type="ARBA" id="ARBA00023134"/>
    </source>
</evidence>
<comment type="pathway">
    <text evidence="6">Cofactor biosynthesis; adenosylcobalamin biosynthesis; adenosylcobalamin from cob(II)yrinate a,c-diamide: step 5/7.</text>
</comment>
<keyword evidence="11" id="KW-0808">Transferase</keyword>
<evidence type="ECO:0000256" key="8">
    <source>
        <dbReference type="ARBA" id="ARBA00012016"/>
    </source>
</evidence>
<feature type="binding site" evidence="19">
    <location>
        <position position="85"/>
    </location>
    <ligand>
        <name>GTP</name>
        <dbReference type="ChEBI" id="CHEBI:37565"/>
    </ligand>
</feature>
<sequence length="187" mass="20613">MSAITLFIGGTRSGKSLCAERYAAQFELPVLYIATAELDDDDMELTIRIMDHQIRRPLSWTTFEQPTNLVMAMEHAPPGTVVLLDCFSLLAHNLLEAHRDAPAQASAILAGELDAILAMTSERNLTLIIVTKELGMGFVADRPEDRAYHNLLGLVNQRISAVADEVYLVIAGLPIELKHLAPAWHRA</sequence>
<comment type="catalytic activity">
    <reaction evidence="2">
        <text>adenosylcob(III)inamide phosphate + GTP + H(+) = adenosylcob(III)inamide-GDP + diphosphate</text>
        <dbReference type="Rhea" id="RHEA:22712"/>
        <dbReference type="ChEBI" id="CHEBI:15378"/>
        <dbReference type="ChEBI" id="CHEBI:33019"/>
        <dbReference type="ChEBI" id="CHEBI:37565"/>
        <dbReference type="ChEBI" id="CHEBI:58502"/>
        <dbReference type="ChEBI" id="CHEBI:60487"/>
        <dbReference type="EC" id="2.7.7.62"/>
    </reaction>
</comment>
<feature type="binding site" evidence="19">
    <location>
        <begin position="34"/>
        <end position="36"/>
    </location>
    <ligand>
        <name>GTP</name>
        <dbReference type="ChEBI" id="CHEBI:37565"/>
    </ligand>
</feature>
<evidence type="ECO:0000256" key="13">
    <source>
        <dbReference type="ARBA" id="ARBA00022777"/>
    </source>
</evidence>
<dbReference type="OrthoDB" id="9799422at2"/>
<dbReference type="GO" id="GO:0005525">
    <property type="term" value="F:GTP binding"/>
    <property type="evidence" value="ECO:0007669"/>
    <property type="project" value="UniProtKB-KW"/>
</dbReference>
<name>A0A2H3KVL5_9CHLR</name>
<evidence type="ECO:0000256" key="11">
    <source>
        <dbReference type="ARBA" id="ARBA00022679"/>
    </source>
</evidence>
<feature type="binding site" evidence="19">
    <location>
        <begin position="9"/>
        <end position="16"/>
    </location>
    <ligand>
        <name>GTP</name>
        <dbReference type="ChEBI" id="CHEBI:37565"/>
    </ligand>
</feature>
<evidence type="ECO:0000256" key="12">
    <source>
        <dbReference type="ARBA" id="ARBA00022741"/>
    </source>
</evidence>
<comment type="similarity">
    <text evidence="7">Belongs to the CobU/CobP family.</text>
</comment>
<keyword evidence="13" id="KW-0418">Kinase</keyword>
<keyword evidence="21" id="KW-1185">Reference proteome</keyword>
<dbReference type="AlphaFoldDB" id="A0A2H3KVL5"/>
<dbReference type="GO" id="GO:0009236">
    <property type="term" value="P:cobalamin biosynthetic process"/>
    <property type="evidence" value="ECO:0007669"/>
    <property type="project" value="UniProtKB-UniPathway"/>
</dbReference>
<evidence type="ECO:0000256" key="1">
    <source>
        <dbReference type="ARBA" id="ARBA00000312"/>
    </source>
</evidence>
<comment type="catalytic activity">
    <reaction evidence="1">
        <text>adenosylcob(III)inamide + ATP = adenosylcob(III)inamide phosphate + ADP + H(+)</text>
        <dbReference type="Rhea" id="RHEA:15769"/>
        <dbReference type="ChEBI" id="CHEBI:2480"/>
        <dbReference type="ChEBI" id="CHEBI:15378"/>
        <dbReference type="ChEBI" id="CHEBI:30616"/>
        <dbReference type="ChEBI" id="CHEBI:58502"/>
        <dbReference type="ChEBI" id="CHEBI:456216"/>
        <dbReference type="EC" id="2.7.1.156"/>
    </reaction>
</comment>
<organism evidence="20 21">
    <name type="scientific">Candidatus Chloroploca asiatica</name>
    <dbReference type="NCBI Taxonomy" id="1506545"/>
    <lineage>
        <taxon>Bacteria</taxon>
        <taxon>Bacillati</taxon>
        <taxon>Chloroflexota</taxon>
        <taxon>Chloroflexia</taxon>
        <taxon>Chloroflexales</taxon>
        <taxon>Chloroflexineae</taxon>
        <taxon>Oscillochloridaceae</taxon>
        <taxon>Candidatus Chloroploca</taxon>
    </lineage>
</organism>
<dbReference type="RefSeq" id="WP_097655426.1">
    <property type="nucleotide sequence ID" value="NZ_LYXE01000200.1"/>
</dbReference>
<evidence type="ECO:0000256" key="2">
    <source>
        <dbReference type="ARBA" id="ARBA00000711"/>
    </source>
</evidence>
<evidence type="ECO:0000256" key="5">
    <source>
        <dbReference type="ARBA" id="ARBA00004692"/>
    </source>
</evidence>
<comment type="function">
    <text evidence="4">Catalyzes ATP-dependent phosphorylation of adenosylcobinamide and addition of GMP to adenosylcobinamide phosphate.</text>
</comment>
<dbReference type="EMBL" id="LYXE01000200">
    <property type="protein sequence ID" value="PDV96391.1"/>
    <property type="molecule type" value="Genomic_DNA"/>
</dbReference>
<dbReference type="SUPFAM" id="SSF52540">
    <property type="entry name" value="P-loop containing nucleoside triphosphate hydrolases"/>
    <property type="match status" value="1"/>
</dbReference>
<evidence type="ECO:0000256" key="4">
    <source>
        <dbReference type="ARBA" id="ARBA00003889"/>
    </source>
</evidence>
<protein>
    <recommendedName>
        <fullName evidence="16">Adenosylcobinamide kinase</fullName>
        <ecNumber evidence="8">2.7.1.156</ecNumber>
        <ecNumber evidence="9">2.7.7.62</ecNumber>
    </recommendedName>
    <alternativeName>
        <fullName evidence="17">Adenosylcobinamide-phosphate guanylyltransferase</fullName>
    </alternativeName>
</protein>
<evidence type="ECO:0000313" key="21">
    <source>
        <dbReference type="Proteomes" id="UP000220922"/>
    </source>
</evidence>
<dbReference type="GO" id="GO:0008820">
    <property type="term" value="F:cobinamide phosphate guanylyltransferase activity"/>
    <property type="evidence" value="ECO:0007669"/>
    <property type="project" value="UniProtKB-EC"/>
</dbReference>
<comment type="caution">
    <text evidence="20">The sequence shown here is derived from an EMBL/GenBank/DDBJ whole genome shotgun (WGS) entry which is preliminary data.</text>
</comment>
<dbReference type="Gene3D" id="3.40.50.300">
    <property type="entry name" value="P-loop containing nucleotide triphosphate hydrolases"/>
    <property type="match status" value="1"/>
</dbReference>
<evidence type="ECO:0000256" key="6">
    <source>
        <dbReference type="ARBA" id="ARBA00005159"/>
    </source>
</evidence>
<evidence type="ECO:0000256" key="10">
    <source>
        <dbReference type="ARBA" id="ARBA00022573"/>
    </source>
</evidence>
<dbReference type="PIRSF" id="PIRSF006135">
    <property type="entry name" value="CobU"/>
    <property type="match status" value="1"/>
</dbReference>
<dbReference type="CDD" id="cd00544">
    <property type="entry name" value="CobU"/>
    <property type="match status" value="1"/>
</dbReference>
<feature type="binding site" evidence="19">
    <location>
        <position position="64"/>
    </location>
    <ligand>
        <name>GTP</name>
        <dbReference type="ChEBI" id="CHEBI:37565"/>
    </ligand>
</feature>
<keyword evidence="14" id="KW-0067">ATP-binding</keyword>
<dbReference type="Proteomes" id="UP000220922">
    <property type="component" value="Unassembled WGS sequence"/>
</dbReference>
<comment type="catalytic activity">
    <reaction evidence="3">
        <text>adenosylcob(III)inamide + GTP = adenosylcob(III)inamide phosphate + GDP + H(+)</text>
        <dbReference type="Rhea" id="RHEA:15765"/>
        <dbReference type="ChEBI" id="CHEBI:2480"/>
        <dbReference type="ChEBI" id="CHEBI:15378"/>
        <dbReference type="ChEBI" id="CHEBI:37565"/>
        <dbReference type="ChEBI" id="CHEBI:58189"/>
        <dbReference type="ChEBI" id="CHEBI:58502"/>
        <dbReference type="EC" id="2.7.1.156"/>
    </reaction>
</comment>
<evidence type="ECO:0000256" key="18">
    <source>
        <dbReference type="PIRSR" id="PIRSR006135-1"/>
    </source>
</evidence>
<gene>
    <name evidence="20" type="ORF">A9Q02_06745</name>
</gene>
<feature type="active site" description="GMP-histidine intermediate" evidence="18">
    <location>
        <position position="52"/>
    </location>
</feature>
<reference evidence="20 21" key="1">
    <citation type="submission" date="2016-05" db="EMBL/GenBank/DDBJ databases">
        <authorList>
            <person name="Lavstsen T."/>
            <person name="Jespersen J.S."/>
        </authorList>
    </citation>
    <scope>NUCLEOTIDE SEQUENCE [LARGE SCALE GENOMIC DNA]</scope>
    <source>
        <strain evidence="20 21">B7-9</strain>
    </source>
</reference>
<comment type="pathway">
    <text evidence="5">Cofactor biosynthesis; adenosylcobalamin biosynthesis; adenosylcobalamin from cob(II)yrinate a,c-diamide: step 6/7.</text>
</comment>
<evidence type="ECO:0000256" key="16">
    <source>
        <dbReference type="ARBA" id="ARBA00029570"/>
    </source>
</evidence>
<accession>A0A2H3KVL5</accession>
<keyword evidence="10" id="KW-0169">Cobalamin biosynthesis</keyword>
<dbReference type="EC" id="2.7.7.62" evidence="9"/>
<dbReference type="EC" id="2.7.1.156" evidence="8"/>
<evidence type="ECO:0000256" key="17">
    <source>
        <dbReference type="ARBA" id="ARBA00030571"/>
    </source>
</evidence>
<dbReference type="InterPro" id="IPR003203">
    <property type="entry name" value="CobU/CobP"/>
</dbReference>
<evidence type="ECO:0000256" key="7">
    <source>
        <dbReference type="ARBA" id="ARBA00007490"/>
    </source>
</evidence>